<dbReference type="FunFam" id="1.10.287.310:FF:000001">
    <property type="entry name" value="50S ribosomal protein L29"/>
    <property type="match status" value="1"/>
</dbReference>
<dbReference type="NCBIfam" id="TIGR00012">
    <property type="entry name" value="L29"/>
    <property type="match status" value="1"/>
</dbReference>
<dbReference type="Proteomes" id="UP000252355">
    <property type="component" value="Unassembled WGS sequence"/>
</dbReference>
<comment type="caution">
    <text evidence="6">The sequence shown here is derived from an EMBL/GenBank/DDBJ whole genome shotgun (WGS) entry which is preliminary data.</text>
</comment>
<dbReference type="EMBL" id="QOQW01000022">
    <property type="protein sequence ID" value="RCK78486.1"/>
    <property type="molecule type" value="Genomic_DNA"/>
</dbReference>
<dbReference type="Gene3D" id="1.10.287.310">
    <property type="match status" value="1"/>
</dbReference>
<evidence type="ECO:0000256" key="5">
    <source>
        <dbReference type="HAMAP-Rule" id="MF_00374"/>
    </source>
</evidence>
<dbReference type="GO" id="GO:0006412">
    <property type="term" value="P:translation"/>
    <property type="evidence" value="ECO:0007669"/>
    <property type="project" value="UniProtKB-UniRule"/>
</dbReference>
<dbReference type="CDD" id="cd00427">
    <property type="entry name" value="Ribosomal_L29_HIP"/>
    <property type="match status" value="1"/>
</dbReference>
<sequence>MKNQEELNALTVPELQDKLRHYKEELFQLRFQAATGQLSNPSRIEIVRRNIARVNTRLSQLQKESLRARLKEELESLYKEKKISDPRQIPLREKIAMLRTKLSQKASKVRQEIRTEVDKKATELVKALRTRITEKIKTVKGREESQLRAASLRLRDPKFTARKKFLDKLNSMGFNEASQFVSLKETKRAKLGELEQIRAMQRELISGRLPF</sequence>
<evidence type="ECO:0000256" key="3">
    <source>
        <dbReference type="ARBA" id="ARBA00023274"/>
    </source>
</evidence>
<protein>
    <recommendedName>
        <fullName evidence="4 5">Large ribosomal subunit protein uL29</fullName>
    </recommendedName>
</protein>
<dbReference type="InterPro" id="IPR036049">
    <property type="entry name" value="Ribosomal_uL29_sf"/>
</dbReference>
<comment type="similarity">
    <text evidence="1 5">Belongs to the universal ribosomal protein uL29 family.</text>
</comment>
<dbReference type="GO" id="GO:0005840">
    <property type="term" value="C:ribosome"/>
    <property type="evidence" value="ECO:0007669"/>
    <property type="project" value="UniProtKB-KW"/>
</dbReference>
<dbReference type="HAMAP" id="MF_00374">
    <property type="entry name" value="Ribosomal_uL29"/>
    <property type="match status" value="1"/>
</dbReference>
<dbReference type="AlphaFoldDB" id="A0A367ZK61"/>
<keyword evidence="2 5" id="KW-0689">Ribosomal protein</keyword>
<dbReference type="Pfam" id="PF00831">
    <property type="entry name" value="Ribosomal_L29"/>
    <property type="match status" value="1"/>
</dbReference>
<accession>A0A367ZK61</accession>
<dbReference type="InterPro" id="IPR001854">
    <property type="entry name" value="Ribosomal_uL29"/>
</dbReference>
<evidence type="ECO:0000256" key="4">
    <source>
        <dbReference type="ARBA" id="ARBA00035204"/>
    </source>
</evidence>
<evidence type="ECO:0000256" key="1">
    <source>
        <dbReference type="ARBA" id="ARBA00009254"/>
    </source>
</evidence>
<dbReference type="SUPFAM" id="SSF46561">
    <property type="entry name" value="Ribosomal protein L29 (L29p)"/>
    <property type="match status" value="1"/>
</dbReference>
<evidence type="ECO:0000313" key="6">
    <source>
        <dbReference type="EMBL" id="RCK78486.1"/>
    </source>
</evidence>
<evidence type="ECO:0000256" key="2">
    <source>
        <dbReference type="ARBA" id="ARBA00022980"/>
    </source>
</evidence>
<keyword evidence="3 5" id="KW-0687">Ribonucleoprotein</keyword>
<dbReference type="GO" id="GO:1990904">
    <property type="term" value="C:ribonucleoprotein complex"/>
    <property type="evidence" value="ECO:0007669"/>
    <property type="project" value="UniProtKB-KW"/>
</dbReference>
<proteinExistence type="inferred from homology"/>
<evidence type="ECO:0000313" key="7">
    <source>
        <dbReference type="Proteomes" id="UP000252355"/>
    </source>
</evidence>
<dbReference type="GO" id="GO:0003735">
    <property type="term" value="F:structural constituent of ribosome"/>
    <property type="evidence" value="ECO:0007669"/>
    <property type="project" value="InterPro"/>
</dbReference>
<name>A0A367ZK61_9BACT</name>
<gene>
    <name evidence="5" type="primary">rpmC</name>
    <name evidence="6" type="ORF">OZSIB_1406</name>
</gene>
<organism evidence="6 7">
    <name type="scientific">Candidatus Ozemobacter sibiricus</name>
    <dbReference type="NCBI Taxonomy" id="2268124"/>
    <lineage>
        <taxon>Bacteria</taxon>
        <taxon>Candidatus Ozemobacteria</taxon>
        <taxon>Candidatus Ozemobacterales</taxon>
        <taxon>Candidatus Ozemobacteraceae</taxon>
        <taxon>Candidatus Ozemobacter</taxon>
    </lineage>
</organism>
<reference evidence="6 7" key="1">
    <citation type="submission" date="2018-05" db="EMBL/GenBank/DDBJ databases">
        <title>A metagenomic window into the 2 km-deep terrestrial subsurface aquifer revealed taxonomically and functionally diverse microbial community comprising novel uncultured bacterial lineages.</title>
        <authorList>
            <person name="Kadnikov V.V."/>
            <person name="Mardanov A.V."/>
            <person name="Beletsky A.V."/>
            <person name="Banks D."/>
            <person name="Pimenov N.V."/>
            <person name="Frank Y.A."/>
            <person name="Karnachuk O.V."/>
            <person name="Ravin N.V."/>
        </authorList>
    </citation>
    <scope>NUCLEOTIDE SEQUENCE [LARGE SCALE GENOMIC DNA]</scope>
    <source>
        <strain evidence="6">BY5</strain>
    </source>
</reference>